<accession>A0A5B8U9U8</accession>
<dbReference type="KEGG" id="bsol:FSW04_21970"/>
<dbReference type="RefSeq" id="WP_146922334.1">
    <property type="nucleotide sequence ID" value="NZ_CP042430.1"/>
</dbReference>
<dbReference type="Proteomes" id="UP000321805">
    <property type="component" value="Chromosome"/>
</dbReference>
<sequence length="363" mass="38247">MRTLVVSDLHLGGRTGVDVLRRPEARPPLLAEVAGADRLVLLGDTLELRQGPVREALGRAEPVLRDLAGALPRGAEVVLVPGNHDYALAAPWLAAHAGPLGLETWIAPAEASPAAGQVAAWLGAGEGRAVDLAYPGLWLRDDVYATHGHYLDPHGTVPTFERLAAGAMQRLAQAVPSPAVAEDYERVLAPLYAWIDAAAQRAGDDRPAAGAGRAGRAYSMLSGDGHRPIRARALAAAFPLGIGGLNLLGIGPLSSDLSSAALRRNALTGMGQVTARLGIVAEHVIFGHSHRTGPLPDDDLLEWRTASGAWLHNTGSWVNEGWFTDRTRSASPYWPGGAIVVADEGAPQLLRLLQDFSPRPDPA</sequence>
<dbReference type="OrthoDB" id="5243860at2"/>
<evidence type="ECO:0000313" key="1">
    <source>
        <dbReference type="EMBL" id="QEC49969.1"/>
    </source>
</evidence>
<keyword evidence="2" id="KW-1185">Reference proteome</keyword>
<dbReference type="GO" id="GO:0009245">
    <property type="term" value="P:lipid A biosynthetic process"/>
    <property type="evidence" value="ECO:0007669"/>
    <property type="project" value="TreeGrafter"/>
</dbReference>
<gene>
    <name evidence="1" type="ORF">FSW04_21970</name>
</gene>
<dbReference type="EMBL" id="CP042430">
    <property type="protein sequence ID" value="QEC49969.1"/>
    <property type="molecule type" value="Genomic_DNA"/>
</dbReference>
<proteinExistence type="predicted"/>
<dbReference type="InterPro" id="IPR043461">
    <property type="entry name" value="LpxH-like"/>
</dbReference>
<dbReference type="GO" id="GO:0008758">
    <property type="term" value="F:UDP-2,3-diacylglucosamine hydrolase activity"/>
    <property type="evidence" value="ECO:0007669"/>
    <property type="project" value="TreeGrafter"/>
</dbReference>
<dbReference type="PANTHER" id="PTHR34990">
    <property type="entry name" value="UDP-2,3-DIACYLGLUCOSAMINE HYDROLASE-RELATED"/>
    <property type="match status" value="1"/>
</dbReference>
<dbReference type="AlphaFoldDB" id="A0A5B8U9U8"/>
<evidence type="ECO:0000313" key="2">
    <source>
        <dbReference type="Proteomes" id="UP000321805"/>
    </source>
</evidence>
<dbReference type="SUPFAM" id="SSF56300">
    <property type="entry name" value="Metallo-dependent phosphatases"/>
    <property type="match status" value="1"/>
</dbReference>
<protein>
    <recommendedName>
        <fullName evidence="3">Calcineurin-like phosphoesterase domain-containing protein</fullName>
    </recommendedName>
</protein>
<organism evidence="1 2">
    <name type="scientific">Baekduia soli</name>
    <dbReference type="NCBI Taxonomy" id="496014"/>
    <lineage>
        <taxon>Bacteria</taxon>
        <taxon>Bacillati</taxon>
        <taxon>Actinomycetota</taxon>
        <taxon>Thermoleophilia</taxon>
        <taxon>Solirubrobacterales</taxon>
        <taxon>Baekduiaceae</taxon>
        <taxon>Baekduia</taxon>
    </lineage>
</organism>
<reference evidence="1 2" key="1">
    <citation type="journal article" date="2018" name="J. Microbiol.">
        <title>Baekduia soli gen. nov., sp. nov., a novel bacterium isolated from the soil of Baekdu Mountain and proposal of a novel family name, Baekduiaceae fam. nov.</title>
        <authorList>
            <person name="An D.S."/>
            <person name="Siddiqi M.Z."/>
            <person name="Kim K.H."/>
            <person name="Yu H.S."/>
            <person name="Im W.T."/>
        </authorList>
    </citation>
    <scope>NUCLEOTIDE SEQUENCE [LARGE SCALE GENOMIC DNA]</scope>
    <source>
        <strain evidence="1 2">BR7-21</strain>
    </source>
</reference>
<dbReference type="InterPro" id="IPR029052">
    <property type="entry name" value="Metallo-depent_PP-like"/>
</dbReference>
<dbReference type="GO" id="GO:0016020">
    <property type="term" value="C:membrane"/>
    <property type="evidence" value="ECO:0007669"/>
    <property type="project" value="GOC"/>
</dbReference>
<evidence type="ECO:0008006" key="3">
    <source>
        <dbReference type="Google" id="ProtNLM"/>
    </source>
</evidence>
<name>A0A5B8U9U8_9ACTN</name>
<dbReference type="Gene3D" id="3.60.21.10">
    <property type="match status" value="1"/>
</dbReference>